<dbReference type="RefSeq" id="WP_183215916.1">
    <property type="nucleotide sequence ID" value="NZ_CAJFZW010000010.1"/>
</dbReference>
<evidence type="ECO:0000313" key="3">
    <source>
        <dbReference type="Proteomes" id="UP000527324"/>
    </source>
</evidence>
<keyword evidence="1" id="KW-0732">Signal</keyword>
<dbReference type="NCBIfam" id="NF037935">
    <property type="entry name" value="holdfast_HfaB"/>
    <property type="match status" value="1"/>
</dbReference>
<organism evidence="2 3">
    <name type="scientific">Brevundimonas aurantiaca</name>
    <dbReference type="NCBI Taxonomy" id="74316"/>
    <lineage>
        <taxon>Bacteria</taxon>
        <taxon>Pseudomonadati</taxon>
        <taxon>Pseudomonadota</taxon>
        <taxon>Alphaproteobacteria</taxon>
        <taxon>Caulobacterales</taxon>
        <taxon>Caulobacteraceae</taxon>
        <taxon>Brevundimonas</taxon>
    </lineage>
</organism>
<dbReference type="Gene3D" id="3.40.50.10610">
    <property type="entry name" value="ABC-type transport auxiliary lipoprotein component"/>
    <property type="match status" value="1"/>
</dbReference>
<dbReference type="Proteomes" id="UP000527324">
    <property type="component" value="Unassembled WGS sequence"/>
</dbReference>
<evidence type="ECO:0000256" key="1">
    <source>
        <dbReference type="SAM" id="SignalP"/>
    </source>
</evidence>
<evidence type="ECO:0000313" key="2">
    <source>
        <dbReference type="EMBL" id="MBB5739668.1"/>
    </source>
</evidence>
<dbReference type="InterPro" id="IPR049861">
    <property type="entry name" value="Holdfast_HfaB"/>
</dbReference>
<reference evidence="2 3" key="1">
    <citation type="submission" date="2020-08" db="EMBL/GenBank/DDBJ databases">
        <title>Genomic Encyclopedia of Type Strains, Phase IV (KMG-IV): sequencing the most valuable type-strain genomes for metagenomic binning, comparative biology and taxonomic classification.</title>
        <authorList>
            <person name="Goeker M."/>
        </authorList>
    </citation>
    <scope>NUCLEOTIDE SEQUENCE [LARGE SCALE GENOMIC DNA]</scope>
    <source>
        <strain evidence="2 3">DSM 4731</strain>
    </source>
</reference>
<feature type="signal peptide" evidence="1">
    <location>
        <begin position="1"/>
        <end position="24"/>
    </location>
</feature>
<dbReference type="Pfam" id="PF03783">
    <property type="entry name" value="CsgG"/>
    <property type="match status" value="1"/>
</dbReference>
<dbReference type="GO" id="GO:0030288">
    <property type="term" value="C:outer membrane-bounded periplasmic space"/>
    <property type="evidence" value="ECO:0007669"/>
    <property type="project" value="InterPro"/>
</dbReference>
<sequence length="300" mass="30728">MSPIALRAAALVIAAGLGLTPALASAETRQNYVPPIGDAPVTSNPTPYTPALTCLAERAAGRPAPRISVGRISDLTGRVDFDTGAKIPQGAALFAITALGKAGVPVVERLDNSVAEIELNYARQHLLSDTPERAGSDPQNFRPIYAGQIAGSQYYIVGGVTELNYNIASSGLKATVGEAAAAGVRGTASTTGYVMNVAVDLRLVDTRTQQVIDMASFQKQVTGRDASLGVVGTVGDYGANLNGGRGAMEPLQAAVRTLVERGVFQLIANLQGGNATADCLNPAANPSGPTLPTYAALPGS</sequence>
<feature type="chain" id="PRO_5030863381" evidence="1">
    <location>
        <begin position="25"/>
        <end position="300"/>
    </location>
</feature>
<accession>A0A7W9C6I7</accession>
<dbReference type="AlphaFoldDB" id="A0A7W9C6I7"/>
<comment type="caution">
    <text evidence="2">The sequence shown here is derived from an EMBL/GenBank/DDBJ whole genome shotgun (WGS) entry which is preliminary data.</text>
</comment>
<dbReference type="EMBL" id="JACHOQ010000002">
    <property type="protein sequence ID" value="MBB5739668.1"/>
    <property type="molecule type" value="Genomic_DNA"/>
</dbReference>
<dbReference type="InterPro" id="IPR005534">
    <property type="entry name" value="Curli_assmbl/transp-comp_CsgG"/>
</dbReference>
<gene>
    <name evidence="2" type="ORF">GGQ93_001370</name>
</gene>
<name>A0A7W9C6I7_9CAUL</name>
<protein>
    <submittedName>
        <fullName evidence="2">Curli production assembly/transport component CsgG/holdfast attachment protein HfaB</fullName>
    </submittedName>
</protein>
<proteinExistence type="predicted"/>
<keyword evidence="3" id="KW-1185">Reference proteome</keyword>